<protein>
    <submittedName>
        <fullName evidence="1">Uncharacterized protein</fullName>
    </submittedName>
</protein>
<name>A0AAE0I2K9_9PEZI</name>
<evidence type="ECO:0000313" key="1">
    <source>
        <dbReference type="EMBL" id="KAK3316476.1"/>
    </source>
</evidence>
<dbReference type="Proteomes" id="UP001283341">
    <property type="component" value="Unassembled WGS sequence"/>
</dbReference>
<accession>A0AAE0I2K9</accession>
<gene>
    <name evidence="1" type="ORF">B0H66DRAFT_296101</name>
</gene>
<reference evidence="1" key="1">
    <citation type="journal article" date="2023" name="Mol. Phylogenet. Evol.">
        <title>Genome-scale phylogeny and comparative genomics of the fungal order Sordariales.</title>
        <authorList>
            <person name="Hensen N."/>
            <person name="Bonometti L."/>
            <person name="Westerberg I."/>
            <person name="Brannstrom I.O."/>
            <person name="Guillou S."/>
            <person name="Cros-Aarteil S."/>
            <person name="Calhoun S."/>
            <person name="Haridas S."/>
            <person name="Kuo A."/>
            <person name="Mondo S."/>
            <person name="Pangilinan J."/>
            <person name="Riley R."/>
            <person name="LaButti K."/>
            <person name="Andreopoulos B."/>
            <person name="Lipzen A."/>
            <person name="Chen C."/>
            <person name="Yan M."/>
            <person name="Daum C."/>
            <person name="Ng V."/>
            <person name="Clum A."/>
            <person name="Steindorff A."/>
            <person name="Ohm R.A."/>
            <person name="Martin F."/>
            <person name="Silar P."/>
            <person name="Natvig D.O."/>
            <person name="Lalanne C."/>
            <person name="Gautier V."/>
            <person name="Ament-Velasquez S.L."/>
            <person name="Kruys A."/>
            <person name="Hutchinson M.I."/>
            <person name="Powell A.J."/>
            <person name="Barry K."/>
            <person name="Miller A.N."/>
            <person name="Grigoriev I.V."/>
            <person name="Debuchy R."/>
            <person name="Gladieux P."/>
            <person name="Hiltunen Thoren M."/>
            <person name="Johannesson H."/>
        </authorList>
    </citation>
    <scope>NUCLEOTIDE SEQUENCE</scope>
    <source>
        <strain evidence="1">CBS 118394</strain>
    </source>
</reference>
<comment type="caution">
    <text evidence="1">The sequence shown here is derived from an EMBL/GenBank/DDBJ whole genome shotgun (WGS) entry which is preliminary data.</text>
</comment>
<dbReference type="AlphaFoldDB" id="A0AAE0I2K9"/>
<keyword evidence="2" id="KW-1185">Reference proteome</keyword>
<organism evidence="1 2">
    <name type="scientific">Apodospora peruviana</name>
    <dbReference type="NCBI Taxonomy" id="516989"/>
    <lineage>
        <taxon>Eukaryota</taxon>
        <taxon>Fungi</taxon>
        <taxon>Dikarya</taxon>
        <taxon>Ascomycota</taxon>
        <taxon>Pezizomycotina</taxon>
        <taxon>Sordariomycetes</taxon>
        <taxon>Sordariomycetidae</taxon>
        <taxon>Sordariales</taxon>
        <taxon>Lasiosphaeriaceae</taxon>
        <taxon>Apodospora</taxon>
    </lineage>
</organism>
<proteinExistence type="predicted"/>
<dbReference type="EMBL" id="JAUEDM010000005">
    <property type="protein sequence ID" value="KAK3316476.1"/>
    <property type="molecule type" value="Genomic_DNA"/>
</dbReference>
<reference evidence="1" key="2">
    <citation type="submission" date="2023-06" db="EMBL/GenBank/DDBJ databases">
        <authorList>
            <consortium name="Lawrence Berkeley National Laboratory"/>
            <person name="Haridas S."/>
            <person name="Hensen N."/>
            <person name="Bonometti L."/>
            <person name="Westerberg I."/>
            <person name="Brannstrom I.O."/>
            <person name="Guillou S."/>
            <person name="Cros-Aarteil S."/>
            <person name="Calhoun S."/>
            <person name="Kuo A."/>
            <person name="Mondo S."/>
            <person name="Pangilinan J."/>
            <person name="Riley R."/>
            <person name="Labutti K."/>
            <person name="Andreopoulos B."/>
            <person name="Lipzen A."/>
            <person name="Chen C."/>
            <person name="Yanf M."/>
            <person name="Daum C."/>
            <person name="Ng V."/>
            <person name="Clum A."/>
            <person name="Steindorff A."/>
            <person name="Ohm R."/>
            <person name="Martin F."/>
            <person name="Silar P."/>
            <person name="Natvig D."/>
            <person name="Lalanne C."/>
            <person name="Gautier V."/>
            <person name="Ament-Velasquez S.L."/>
            <person name="Kruys A."/>
            <person name="Hutchinson M.I."/>
            <person name="Powell A.J."/>
            <person name="Barry K."/>
            <person name="Miller A.N."/>
            <person name="Grigoriev I.V."/>
            <person name="Debuchy R."/>
            <person name="Gladieux P."/>
            <person name="Thoren M.H."/>
            <person name="Johannesson H."/>
        </authorList>
    </citation>
    <scope>NUCLEOTIDE SEQUENCE</scope>
    <source>
        <strain evidence="1">CBS 118394</strain>
    </source>
</reference>
<sequence length="216" mass="24224">MIHLCQFDRIFLPQLSAFDRSPSVLLLPVQLIREQEIPTWSGNLSKILLIFNMEKETGIQERDGHTHNTHMDWEQTARPQRHFPRSSSSIRTHAYWSTSFLKLQVLSPSMTVTPPADSARISASASPPASIQLIRLSAHQSLFLARCVYVITSICGRSSRLGPSSSFPPALFLLASFYLRQGRNLEPIDHEVSGVPRLGKIFLSPTRHSRAIPACP</sequence>
<evidence type="ECO:0000313" key="2">
    <source>
        <dbReference type="Proteomes" id="UP001283341"/>
    </source>
</evidence>